<evidence type="ECO:0000313" key="1">
    <source>
        <dbReference type="EMBL" id="MUN41088.1"/>
    </source>
</evidence>
<reference evidence="1 2" key="1">
    <citation type="submission" date="2019-11" db="EMBL/GenBank/DDBJ databases">
        <authorList>
            <person name="Cao P."/>
        </authorList>
    </citation>
    <scope>NUCLEOTIDE SEQUENCE [LARGE SCALE GENOMIC DNA]</scope>
    <source>
        <strain evidence="1 2">NEAU-AAG5</strain>
    </source>
</reference>
<protein>
    <submittedName>
        <fullName evidence="1">Uncharacterized protein</fullName>
    </submittedName>
</protein>
<sequence length="247" mass="27390">MERHELFLGLHGVLRVNPVVTERWRLDDVESVEDGVNALALSRADAYGWPSVRRWSHLEAGGDWTQDRRIREIAWYQVRVSPHPAQRLPFHPLAAVLRDTLDAVGTWELAGVHAVVPMKVAADAREALASINDWHELTDFLQPENEVTVTVAGLPPGVDVHAIASAVEETGQGKIRVSARGDLAHPLGAVTGWEDRQGDRAKTFGCSVRGWRWDVAAWVIEVFTEALRRASLSSHVLVMVARDAVSR</sequence>
<accession>A0A7K1L9J2</accession>
<dbReference type="Proteomes" id="UP000432015">
    <property type="component" value="Unassembled WGS sequence"/>
</dbReference>
<dbReference type="EMBL" id="WOFH01000013">
    <property type="protein sequence ID" value="MUN41088.1"/>
    <property type="molecule type" value="Genomic_DNA"/>
</dbReference>
<organism evidence="1 2">
    <name type="scientific">Actinomadura litoris</name>
    <dbReference type="NCBI Taxonomy" id="2678616"/>
    <lineage>
        <taxon>Bacteria</taxon>
        <taxon>Bacillati</taxon>
        <taxon>Actinomycetota</taxon>
        <taxon>Actinomycetes</taxon>
        <taxon>Streptosporangiales</taxon>
        <taxon>Thermomonosporaceae</taxon>
        <taxon>Actinomadura</taxon>
    </lineage>
</organism>
<dbReference type="RefSeq" id="WP_156220278.1">
    <property type="nucleotide sequence ID" value="NZ_WOFH01000013.1"/>
</dbReference>
<evidence type="ECO:0000313" key="2">
    <source>
        <dbReference type="Proteomes" id="UP000432015"/>
    </source>
</evidence>
<comment type="caution">
    <text evidence="1">The sequence shown here is derived from an EMBL/GenBank/DDBJ whole genome shotgun (WGS) entry which is preliminary data.</text>
</comment>
<gene>
    <name evidence="1" type="ORF">GNZ18_31455</name>
</gene>
<name>A0A7K1L9J2_9ACTN</name>
<keyword evidence="2" id="KW-1185">Reference proteome</keyword>
<proteinExistence type="predicted"/>
<dbReference type="AlphaFoldDB" id="A0A7K1L9J2"/>